<evidence type="ECO:0000313" key="3">
    <source>
        <dbReference type="EMBL" id="EXB82448.1"/>
    </source>
</evidence>
<feature type="transmembrane region" description="Helical" evidence="1">
    <location>
        <begin position="212"/>
        <end position="230"/>
    </location>
</feature>
<dbReference type="PANTHER" id="PTHR10845">
    <property type="entry name" value="REGULATOR OF G PROTEIN SIGNALING"/>
    <property type="match status" value="1"/>
</dbReference>
<dbReference type="EMBL" id="KE344869">
    <property type="protein sequence ID" value="EXB82448.1"/>
    <property type="molecule type" value="Genomic_DNA"/>
</dbReference>
<proteinExistence type="predicted"/>
<dbReference type="Pfam" id="PF05627">
    <property type="entry name" value="AvrRpt-cleavage"/>
    <property type="match status" value="1"/>
</dbReference>
<evidence type="ECO:0000259" key="2">
    <source>
        <dbReference type="PROSITE" id="PS50132"/>
    </source>
</evidence>
<dbReference type="PANTHER" id="PTHR10845:SF192">
    <property type="entry name" value="DOUBLE HIT, ISOFORM B"/>
    <property type="match status" value="1"/>
</dbReference>
<accession>W9RCJ4</accession>
<feature type="transmembrane region" description="Helical" evidence="1">
    <location>
        <begin position="279"/>
        <end position="299"/>
    </location>
</feature>
<keyword evidence="1" id="KW-0472">Membrane</keyword>
<gene>
    <name evidence="3" type="ORF">L484_027622</name>
</gene>
<name>W9RCJ4_9ROSA</name>
<dbReference type="Proteomes" id="UP000030645">
    <property type="component" value="Unassembled WGS sequence"/>
</dbReference>
<dbReference type="SUPFAM" id="SSF48097">
    <property type="entry name" value="Regulator of G-protein signaling, RGS"/>
    <property type="match status" value="1"/>
</dbReference>
<evidence type="ECO:0000256" key="1">
    <source>
        <dbReference type="SAM" id="Phobius"/>
    </source>
</evidence>
<feature type="domain" description="RGS" evidence="2">
    <location>
        <begin position="380"/>
        <end position="498"/>
    </location>
</feature>
<dbReference type="InterPro" id="IPR044926">
    <property type="entry name" value="RGS_subdomain_2"/>
</dbReference>
<keyword evidence="1" id="KW-0812">Transmembrane</keyword>
<feature type="transmembrane region" description="Helical" evidence="1">
    <location>
        <begin position="242"/>
        <end position="267"/>
    </location>
</feature>
<feature type="transmembrane region" description="Helical" evidence="1">
    <location>
        <begin position="311"/>
        <end position="331"/>
    </location>
</feature>
<organism evidence="3 4">
    <name type="scientific">Morus notabilis</name>
    <dbReference type="NCBI Taxonomy" id="981085"/>
    <lineage>
        <taxon>Eukaryota</taxon>
        <taxon>Viridiplantae</taxon>
        <taxon>Streptophyta</taxon>
        <taxon>Embryophyta</taxon>
        <taxon>Tracheophyta</taxon>
        <taxon>Spermatophyta</taxon>
        <taxon>Magnoliopsida</taxon>
        <taxon>eudicotyledons</taxon>
        <taxon>Gunneridae</taxon>
        <taxon>Pentapetalae</taxon>
        <taxon>rosids</taxon>
        <taxon>fabids</taxon>
        <taxon>Rosales</taxon>
        <taxon>Moraceae</taxon>
        <taxon>Moreae</taxon>
        <taxon>Morus</taxon>
    </lineage>
</organism>
<dbReference type="AlphaFoldDB" id="W9RCJ4"/>
<dbReference type="PROSITE" id="PS50132">
    <property type="entry name" value="RGS"/>
    <property type="match status" value="1"/>
</dbReference>
<dbReference type="Gene3D" id="1.10.167.10">
    <property type="entry name" value="Regulator of G-protein Signalling 4, domain 2"/>
    <property type="match status" value="1"/>
</dbReference>
<keyword evidence="4" id="KW-1185">Reference proteome</keyword>
<dbReference type="InterPro" id="IPR008700">
    <property type="entry name" value="TypeIII_avirulence_cleave"/>
</dbReference>
<dbReference type="InterPro" id="IPR016137">
    <property type="entry name" value="RGS"/>
</dbReference>
<evidence type="ECO:0000313" key="4">
    <source>
        <dbReference type="Proteomes" id="UP000030645"/>
    </source>
</evidence>
<dbReference type="SMART" id="SM00315">
    <property type="entry name" value="RGS"/>
    <property type="match status" value="1"/>
</dbReference>
<dbReference type="eggNOG" id="ENOG502QVMV">
    <property type="taxonomic scope" value="Eukaryota"/>
</dbReference>
<protein>
    <recommendedName>
        <fullName evidence="2">RGS domain-containing protein</fullName>
    </recommendedName>
</protein>
<feature type="transmembrane region" description="Helical" evidence="1">
    <location>
        <begin position="134"/>
        <end position="158"/>
    </location>
</feature>
<reference evidence="4" key="1">
    <citation type="submission" date="2013-01" db="EMBL/GenBank/DDBJ databases">
        <title>Draft Genome Sequence of a Mulberry Tree, Morus notabilis C.K. Schneid.</title>
        <authorList>
            <person name="He N."/>
            <person name="Zhao S."/>
        </authorList>
    </citation>
    <scope>NUCLEOTIDE SEQUENCE</scope>
</reference>
<dbReference type="InterPro" id="IPR036305">
    <property type="entry name" value="RGS_sf"/>
</dbReference>
<keyword evidence="1" id="KW-1133">Transmembrane helix</keyword>
<sequence>MSSHENARPLPKFGEWDVNDPASADGFTVIFNKASDEKKTGGVAGNVAATSPCKYAAPKQTSNFKYPTKSLSTRRVCQFLSKGRPMASLMASSSASKGDELEAASVLRPNSWLLSRIIVPFAVHKIPRCKGSGFWIPTIQVFASFSLVLSIVLSLNFLKFKKRHLWRSCYVWAVWIEGPLGFGLLLSCRIAQAFQLYYIFVKRRLPPIRSYVFLPLILLPWIGGSAFMHIRKPLNHRCHMEFPWIVPVTSLHTLYVIALVGFTGAVRHIEFRFDELRDLWHGILVSASSIGVWVAAYVLNEIHDDISWLQVASRFLLLVTAGILVLTLFSISSSQPLLSQISLRKREPLEFETMGKALGIPDSGLLFQREPPATINPSEPLDKLLEDKRFRQSFMAFADSCLAGESVQFYDEVHELGKIPLEDPVRRIYMARHIIEKYIKAGATMEVNISHRSRQEILTTSNLADPHLFSNALNELIQLMKMNLGNDYWSSTFFLKFKEDSSMRPNDHDLEQMIGWIYSPRLSSVHGVDDPFHQEHFSKGSGCDSFD</sequence>
<feature type="transmembrane region" description="Helical" evidence="1">
    <location>
        <begin position="170"/>
        <end position="192"/>
    </location>
</feature>
<dbReference type="Pfam" id="PF00615">
    <property type="entry name" value="RGS"/>
    <property type="match status" value="1"/>
</dbReference>